<evidence type="ECO:0000259" key="11">
    <source>
        <dbReference type="SMART" id="SM01016"/>
    </source>
</evidence>
<dbReference type="PANTHER" id="PTHR11956">
    <property type="entry name" value="ARGINYL-TRNA SYNTHETASE"/>
    <property type="match status" value="1"/>
</dbReference>
<dbReference type="RefSeq" id="WP_020515908.1">
    <property type="nucleotide sequence ID" value="NZ_JBIAZU010000004.1"/>
</dbReference>
<dbReference type="EMBL" id="JBIAZU010000004">
    <property type="protein sequence ID" value="MFF5292726.1"/>
    <property type="molecule type" value="Genomic_DNA"/>
</dbReference>
<keyword evidence="6 8" id="KW-0030">Aminoacyl-tRNA synthetase</keyword>
<evidence type="ECO:0000313" key="12">
    <source>
        <dbReference type="EMBL" id="MFF5292726.1"/>
    </source>
</evidence>
<dbReference type="InterPro" id="IPR035684">
    <property type="entry name" value="ArgRS_core"/>
</dbReference>
<evidence type="ECO:0000256" key="1">
    <source>
        <dbReference type="ARBA" id="ARBA00005594"/>
    </source>
</evidence>
<dbReference type="Pfam" id="PF00750">
    <property type="entry name" value="tRNA-synt_1d"/>
    <property type="match status" value="1"/>
</dbReference>
<dbReference type="SUPFAM" id="SSF52374">
    <property type="entry name" value="Nucleotidylyl transferase"/>
    <property type="match status" value="1"/>
</dbReference>
<sequence length="548" mass="59252">MNLEALLAGRLAAAFAAVAGETVDPVVRQSQHADFQSGAALALARRLGRPPREVAAEVADKSDLAGLASVEVSGPGFLNLAVDDAVLATAVDALDDDRLGVPPVARPERIVIDYSGPNAAKELQVGHLRSTIIGDALARLHAWLGHEVIRRNHLGDWGTQFGMLIEHMVDLGGDAAEHSLGDLTDFYRAARRKFDADDRFRTRSRLRVVALQSGDELTRSLWRRLVGQTESTFMDTYARLGVTLTPADFVGESFYQDQLESVLSELDEKGLLVESEGALCVFPAGFTGRDGEPLPLIVRKSDGGFGYAATDLAALRHRVRTLGATRLLYVVGAPQRTHFRMVFEVCRRAGWLPPEVTAEHIEFGSILGADGKMFRTRSGDNVTLAALLDEAVERASSPAVGIGAIKYADLSGDRRSDYVFDWDRMLASTGNTGPYLQYAYARIRSIFRQADAAEAGPVSLGAPAERRLALALLGFEPAVTAAAAHREPHRLAVYLHELAVAFTGFYESCPILRSAGPTRASRLTLADRTARTLAIGLSLLGIDLPEEM</sequence>
<dbReference type="SMART" id="SM00836">
    <property type="entry name" value="DALR_1"/>
    <property type="match status" value="1"/>
</dbReference>
<dbReference type="Pfam" id="PF05746">
    <property type="entry name" value="DALR_1"/>
    <property type="match status" value="1"/>
</dbReference>
<feature type="domain" description="DALR anticodon binding" evidence="10">
    <location>
        <begin position="436"/>
        <end position="548"/>
    </location>
</feature>
<comment type="catalytic activity">
    <reaction evidence="7 8">
        <text>tRNA(Arg) + L-arginine + ATP = L-arginyl-tRNA(Arg) + AMP + diphosphate</text>
        <dbReference type="Rhea" id="RHEA:20301"/>
        <dbReference type="Rhea" id="RHEA-COMP:9658"/>
        <dbReference type="Rhea" id="RHEA-COMP:9673"/>
        <dbReference type="ChEBI" id="CHEBI:30616"/>
        <dbReference type="ChEBI" id="CHEBI:32682"/>
        <dbReference type="ChEBI" id="CHEBI:33019"/>
        <dbReference type="ChEBI" id="CHEBI:78442"/>
        <dbReference type="ChEBI" id="CHEBI:78513"/>
        <dbReference type="ChEBI" id="CHEBI:456215"/>
        <dbReference type="EC" id="6.1.1.19"/>
    </reaction>
</comment>
<dbReference type="SUPFAM" id="SSF55190">
    <property type="entry name" value="Arginyl-tRNA synthetase (ArgRS), N-terminal 'additional' domain"/>
    <property type="match status" value="1"/>
</dbReference>
<evidence type="ECO:0000256" key="4">
    <source>
        <dbReference type="ARBA" id="ARBA00022840"/>
    </source>
</evidence>
<dbReference type="InterPro" id="IPR008909">
    <property type="entry name" value="DALR_anticod-bd"/>
</dbReference>
<dbReference type="InterPro" id="IPR036695">
    <property type="entry name" value="Arg-tRNA-synth_N_sf"/>
</dbReference>
<evidence type="ECO:0000313" key="13">
    <source>
        <dbReference type="Proteomes" id="UP001602245"/>
    </source>
</evidence>
<evidence type="ECO:0000256" key="7">
    <source>
        <dbReference type="ARBA" id="ARBA00049339"/>
    </source>
</evidence>
<dbReference type="CDD" id="cd07956">
    <property type="entry name" value="Anticodon_Ia_Arg"/>
    <property type="match status" value="1"/>
</dbReference>
<dbReference type="SMART" id="SM01016">
    <property type="entry name" value="Arg_tRNA_synt_N"/>
    <property type="match status" value="1"/>
</dbReference>
<organism evidence="12 13">
    <name type="scientific">Paractinoplanes globisporus</name>
    <dbReference type="NCBI Taxonomy" id="113565"/>
    <lineage>
        <taxon>Bacteria</taxon>
        <taxon>Bacillati</taxon>
        <taxon>Actinomycetota</taxon>
        <taxon>Actinomycetes</taxon>
        <taxon>Micromonosporales</taxon>
        <taxon>Micromonosporaceae</taxon>
        <taxon>Paractinoplanes</taxon>
    </lineage>
</organism>
<dbReference type="NCBIfam" id="TIGR00456">
    <property type="entry name" value="argS"/>
    <property type="match status" value="1"/>
</dbReference>
<keyword evidence="4 8" id="KW-0067">ATP-binding</keyword>
<comment type="subunit">
    <text evidence="8">Monomer.</text>
</comment>
<keyword evidence="2 8" id="KW-0436">Ligase</keyword>
<dbReference type="InterPro" id="IPR001278">
    <property type="entry name" value="Arg-tRNA-ligase"/>
</dbReference>
<keyword evidence="8" id="KW-0963">Cytoplasm</keyword>
<dbReference type="Proteomes" id="UP001602245">
    <property type="component" value="Unassembled WGS sequence"/>
</dbReference>
<accession>A0ABW6WKL6</accession>
<dbReference type="Pfam" id="PF03485">
    <property type="entry name" value="Arg_tRNA_synt_N"/>
    <property type="match status" value="1"/>
</dbReference>
<protein>
    <recommendedName>
        <fullName evidence="8">Arginine--tRNA ligase</fullName>
        <ecNumber evidence="8">6.1.1.19</ecNumber>
    </recommendedName>
    <alternativeName>
        <fullName evidence="8">Arginyl-tRNA synthetase</fullName>
        <shortName evidence="8">ArgRS</shortName>
    </alternativeName>
</protein>
<keyword evidence="13" id="KW-1185">Reference proteome</keyword>
<dbReference type="Gene3D" id="3.30.1360.70">
    <property type="entry name" value="Arginyl tRNA synthetase N-terminal domain"/>
    <property type="match status" value="1"/>
</dbReference>
<evidence type="ECO:0000256" key="2">
    <source>
        <dbReference type="ARBA" id="ARBA00022598"/>
    </source>
</evidence>
<dbReference type="CDD" id="cd00671">
    <property type="entry name" value="ArgRS_core"/>
    <property type="match status" value="1"/>
</dbReference>
<evidence type="ECO:0000256" key="5">
    <source>
        <dbReference type="ARBA" id="ARBA00022917"/>
    </source>
</evidence>
<evidence type="ECO:0000256" key="8">
    <source>
        <dbReference type="HAMAP-Rule" id="MF_00123"/>
    </source>
</evidence>
<dbReference type="InterPro" id="IPR014729">
    <property type="entry name" value="Rossmann-like_a/b/a_fold"/>
</dbReference>
<dbReference type="EC" id="6.1.1.19" evidence="8"/>
<comment type="subcellular location">
    <subcellularLocation>
        <location evidence="8">Cytoplasm</location>
    </subcellularLocation>
</comment>
<dbReference type="InterPro" id="IPR009080">
    <property type="entry name" value="tRNAsynth_Ia_anticodon-bd"/>
</dbReference>
<feature type="domain" description="Arginyl tRNA synthetase N-terminal" evidence="11">
    <location>
        <begin position="1"/>
        <end position="82"/>
    </location>
</feature>
<comment type="similarity">
    <text evidence="1 8 9">Belongs to the class-I aminoacyl-tRNA synthetase family.</text>
</comment>
<evidence type="ECO:0000256" key="6">
    <source>
        <dbReference type="ARBA" id="ARBA00023146"/>
    </source>
</evidence>
<keyword evidence="3 8" id="KW-0547">Nucleotide-binding</keyword>
<reference evidence="12 13" key="1">
    <citation type="submission" date="2024-10" db="EMBL/GenBank/DDBJ databases">
        <title>The Natural Products Discovery Center: Release of the First 8490 Sequenced Strains for Exploring Actinobacteria Biosynthetic Diversity.</title>
        <authorList>
            <person name="Kalkreuter E."/>
            <person name="Kautsar S.A."/>
            <person name="Yang D."/>
            <person name="Bader C.D."/>
            <person name="Teijaro C.N."/>
            <person name="Fluegel L."/>
            <person name="Davis C.M."/>
            <person name="Simpson J.R."/>
            <person name="Lauterbach L."/>
            <person name="Steele A.D."/>
            <person name="Gui C."/>
            <person name="Meng S."/>
            <person name="Li G."/>
            <person name="Viehrig K."/>
            <person name="Ye F."/>
            <person name="Su P."/>
            <person name="Kiefer A.F."/>
            <person name="Nichols A."/>
            <person name="Cepeda A.J."/>
            <person name="Yan W."/>
            <person name="Fan B."/>
            <person name="Jiang Y."/>
            <person name="Adhikari A."/>
            <person name="Zheng C.-J."/>
            <person name="Schuster L."/>
            <person name="Cowan T.M."/>
            <person name="Smanski M.J."/>
            <person name="Chevrette M.G."/>
            <person name="De Carvalho L.P.S."/>
            <person name="Shen B."/>
        </authorList>
    </citation>
    <scope>NUCLEOTIDE SEQUENCE [LARGE SCALE GENOMIC DNA]</scope>
    <source>
        <strain evidence="12 13">NPDC000087</strain>
    </source>
</reference>
<keyword evidence="5 8" id="KW-0648">Protein biosynthesis</keyword>
<proteinExistence type="inferred from homology"/>
<dbReference type="SUPFAM" id="SSF47323">
    <property type="entry name" value="Anticodon-binding domain of a subclass of class I aminoacyl-tRNA synthetases"/>
    <property type="match status" value="1"/>
</dbReference>
<dbReference type="Gene3D" id="3.40.50.620">
    <property type="entry name" value="HUPs"/>
    <property type="match status" value="1"/>
</dbReference>
<dbReference type="PRINTS" id="PR01038">
    <property type="entry name" value="TRNASYNTHARG"/>
</dbReference>
<evidence type="ECO:0000259" key="10">
    <source>
        <dbReference type="SMART" id="SM00836"/>
    </source>
</evidence>
<dbReference type="Gene3D" id="1.10.730.10">
    <property type="entry name" value="Isoleucyl-tRNA Synthetase, Domain 1"/>
    <property type="match status" value="1"/>
</dbReference>
<comment type="caution">
    <text evidence="8">Lacks conserved residue(s) required for the propagation of feature annotation.</text>
</comment>
<name>A0ABW6WKL6_9ACTN</name>
<evidence type="ECO:0000256" key="3">
    <source>
        <dbReference type="ARBA" id="ARBA00022741"/>
    </source>
</evidence>
<dbReference type="HAMAP" id="MF_00123">
    <property type="entry name" value="Arg_tRNA_synth"/>
    <property type="match status" value="1"/>
</dbReference>
<dbReference type="PANTHER" id="PTHR11956:SF5">
    <property type="entry name" value="ARGININE--TRNA LIGASE, CYTOPLASMIC"/>
    <property type="match status" value="1"/>
</dbReference>
<dbReference type="InterPro" id="IPR005148">
    <property type="entry name" value="Arg-tRNA-synth_N"/>
</dbReference>
<gene>
    <name evidence="8 12" type="primary">argS</name>
    <name evidence="12" type="ORF">ACFY35_25060</name>
</gene>
<evidence type="ECO:0000256" key="9">
    <source>
        <dbReference type="RuleBase" id="RU363038"/>
    </source>
</evidence>
<dbReference type="GO" id="GO:0004814">
    <property type="term" value="F:arginine-tRNA ligase activity"/>
    <property type="evidence" value="ECO:0007669"/>
    <property type="project" value="UniProtKB-EC"/>
</dbReference>
<comment type="caution">
    <text evidence="12">The sequence shown here is derived from an EMBL/GenBank/DDBJ whole genome shotgun (WGS) entry which is preliminary data.</text>
</comment>